<organism evidence="2 3">
    <name type="scientific">Sphingobium algorifonticola</name>
    <dbReference type="NCBI Taxonomy" id="2008318"/>
    <lineage>
        <taxon>Bacteria</taxon>
        <taxon>Pseudomonadati</taxon>
        <taxon>Pseudomonadota</taxon>
        <taxon>Alphaproteobacteria</taxon>
        <taxon>Sphingomonadales</taxon>
        <taxon>Sphingomonadaceae</taxon>
        <taxon>Sphingobium</taxon>
    </lineage>
</organism>
<dbReference type="EMBL" id="RZUL01000004">
    <property type="protein sequence ID" value="RVT40260.1"/>
    <property type="molecule type" value="Genomic_DNA"/>
</dbReference>
<dbReference type="InterPro" id="IPR029063">
    <property type="entry name" value="SAM-dependent_MTases_sf"/>
</dbReference>
<dbReference type="GO" id="GO:0003700">
    <property type="term" value="F:DNA-binding transcription factor activity"/>
    <property type="evidence" value="ECO:0007669"/>
    <property type="project" value="InterPro"/>
</dbReference>
<dbReference type="CDD" id="cd02440">
    <property type="entry name" value="AdoMet_MTases"/>
    <property type="match status" value="1"/>
</dbReference>
<accession>A0A437J5N3</accession>
<dbReference type="InterPro" id="IPR036390">
    <property type="entry name" value="WH_DNA-bd_sf"/>
</dbReference>
<dbReference type="InterPro" id="IPR036388">
    <property type="entry name" value="WH-like_DNA-bd_sf"/>
</dbReference>
<dbReference type="InterPro" id="IPR011991">
    <property type="entry name" value="ArsR-like_HTH"/>
</dbReference>
<dbReference type="Gene3D" id="3.40.50.150">
    <property type="entry name" value="Vaccinia Virus protein VP39"/>
    <property type="match status" value="1"/>
</dbReference>
<dbReference type="Pfam" id="PF08241">
    <property type="entry name" value="Methyltransf_11"/>
    <property type="match status" value="1"/>
</dbReference>
<dbReference type="Proteomes" id="UP000282977">
    <property type="component" value="Unassembled WGS sequence"/>
</dbReference>
<keyword evidence="2" id="KW-0489">Methyltransferase</keyword>
<dbReference type="PANTHER" id="PTHR42912:SF93">
    <property type="entry name" value="N6-ADENOSINE-METHYLTRANSFERASE TMT1A"/>
    <property type="match status" value="1"/>
</dbReference>
<evidence type="ECO:0000259" key="1">
    <source>
        <dbReference type="PROSITE" id="PS50987"/>
    </source>
</evidence>
<dbReference type="PROSITE" id="PS50987">
    <property type="entry name" value="HTH_ARSR_2"/>
    <property type="match status" value="1"/>
</dbReference>
<gene>
    <name evidence="2" type="ORF">ENE74_13105</name>
</gene>
<evidence type="ECO:0000313" key="2">
    <source>
        <dbReference type="EMBL" id="RVT40260.1"/>
    </source>
</evidence>
<dbReference type="AlphaFoldDB" id="A0A437J5N3"/>
<dbReference type="InterPro" id="IPR001845">
    <property type="entry name" value="HTH_ArsR_DNA-bd_dom"/>
</dbReference>
<dbReference type="InterPro" id="IPR013216">
    <property type="entry name" value="Methyltransf_11"/>
</dbReference>
<dbReference type="SUPFAM" id="SSF53335">
    <property type="entry name" value="S-adenosyl-L-methionine-dependent methyltransferases"/>
    <property type="match status" value="1"/>
</dbReference>
<dbReference type="SMART" id="SM00418">
    <property type="entry name" value="HTH_ARSR"/>
    <property type="match status" value="1"/>
</dbReference>
<dbReference type="GO" id="GO:0008757">
    <property type="term" value="F:S-adenosylmethionine-dependent methyltransferase activity"/>
    <property type="evidence" value="ECO:0007669"/>
    <property type="project" value="InterPro"/>
</dbReference>
<dbReference type="Gene3D" id="1.10.10.10">
    <property type="entry name" value="Winged helix-like DNA-binding domain superfamily/Winged helix DNA-binding domain"/>
    <property type="match status" value="1"/>
</dbReference>
<dbReference type="GO" id="GO:0032259">
    <property type="term" value="P:methylation"/>
    <property type="evidence" value="ECO:0007669"/>
    <property type="project" value="UniProtKB-KW"/>
</dbReference>
<evidence type="ECO:0000313" key="3">
    <source>
        <dbReference type="Proteomes" id="UP000282977"/>
    </source>
</evidence>
<dbReference type="PRINTS" id="PR00778">
    <property type="entry name" value="HTHARSR"/>
</dbReference>
<dbReference type="InterPro" id="IPR050508">
    <property type="entry name" value="Methyltransf_Superfamily"/>
</dbReference>
<dbReference type="OrthoDB" id="9789575at2"/>
<proteinExistence type="predicted"/>
<dbReference type="SUPFAM" id="SSF46785">
    <property type="entry name" value="Winged helix' DNA-binding domain"/>
    <property type="match status" value="1"/>
</dbReference>
<dbReference type="PANTHER" id="PTHR42912">
    <property type="entry name" value="METHYLTRANSFERASE"/>
    <property type="match status" value="1"/>
</dbReference>
<dbReference type="RefSeq" id="WP_127691361.1">
    <property type="nucleotide sequence ID" value="NZ_RZUL01000004.1"/>
</dbReference>
<reference evidence="2 3" key="1">
    <citation type="submission" date="2019-01" db="EMBL/GenBank/DDBJ databases">
        <authorList>
            <person name="Chen W.-M."/>
        </authorList>
    </citation>
    <scope>NUCLEOTIDE SEQUENCE [LARGE SCALE GENOMIC DNA]</scope>
    <source>
        <strain evidence="2 3">TLA-22</strain>
    </source>
</reference>
<dbReference type="Pfam" id="PF01022">
    <property type="entry name" value="HTH_5"/>
    <property type="match status" value="1"/>
</dbReference>
<dbReference type="NCBIfam" id="NF033788">
    <property type="entry name" value="HTH_metalloreg"/>
    <property type="match status" value="1"/>
</dbReference>
<comment type="caution">
    <text evidence="2">The sequence shown here is derived from an EMBL/GenBank/DDBJ whole genome shotgun (WGS) entry which is preliminary data.</text>
</comment>
<keyword evidence="2" id="KW-0808">Transferase</keyword>
<feature type="domain" description="HTH arsR-type" evidence="1">
    <location>
        <begin position="1"/>
        <end position="89"/>
    </location>
</feature>
<name>A0A437J5N3_9SPHN</name>
<sequence length="326" mass="36034">MTLLDLFHALGDPTRLRIVHLLRAMELAVGEIAQVVGQSQPRVSRHVRILVEAGLVERRKEGNWVFLALSRAERLVPLFAMFHAVTPSDGEALWQAADLARLAAVRSDRARAADAYFAQHAEEWDAIRSLHVAEGEVERAMQAMLGGGSIGHMVDIGTGTGRMIQLFGEAADHVTAIDRSPDMLRLARAKLPDDAGDRYRLLMGDFADLPLADASADTVIFHQVLHYAQAPDAVIAEAARVLRADGRLLIADFAPHQREELRVRDQHARLGFSDAQMHVWFADAGLEMVDERTLPGGELTVKLWLGRRRTAQIVSLEPRVIEGHKA</sequence>
<keyword evidence="3" id="KW-1185">Reference proteome</keyword>
<protein>
    <submittedName>
        <fullName evidence="2">Methyltransferase domain-containing protein</fullName>
    </submittedName>
</protein>
<dbReference type="CDD" id="cd00090">
    <property type="entry name" value="HTH_ARSR"/>
    <property type="match status" value="1"/>
</dbReference>